<dbReference type="RefSeq" id="WP_138043767.1">
    <property type="nucleotide sequence ID" value="NZ_VBZC01000004.1"/>
</dbReference>
<protein>
    <submittedName>
        <fullName evidence="1">Uncharacterized protein</fullName>
    </submittedName>
</protein>
<dbReference type="EMBL" id="VBZC01000004">
    <property type="protein sequence ID" value="TLS47316.1"/>
    <property type="molecule type" value="Genomic_DNA"/>
</dbReference>
<organism evidence="1 2">
    <name type="scientific">Streptomyces montanus</name>
    <dbReference type="NCBI Taxonomy" id="2580423"/>
    <lineage>
        <taxon>Bacteria</taxon>
        <taxon>Bacillati</taxon>
        <taxon>Actinomycetota</taxon>
        <taxon>Actinomycetes</taxon>
        <taxon>Kitasatosporales</taxon>
        <taxon>Streptomycetaceae</taxon>
        <taxon>Streptomyces</taxon>
    </lineage>
</organism>
<accession>A0A5R9FZ63</accession>
<evidence type="ECO:0000313" key="1">
    <source>
        <dbReference type="EMBL" id="TLS47316.1"/>
    </source>
</evidence>
<sequence>MGRHAPCSEGPEADGFTALEGEAADRVRASALWLALCSAPDGPNASVLRDMIKQETRADDVLLDALLADQCSAGGGTRHGVRRGTPLGTGSA</sequence>
<comment type="caution">
    <text evidence="1">The sequence shown here is derived from an EMBL/GenBank/DDBJ whole genome shotgun (WGS) entry which is preliminary data.</text>
</comment>
<dbReference type="AlphaFoldDB" id="A0A5R9FZ63"/>
<reference evidence="1 2" key="1">
    <citation type="submission" date="2019-05" db="EMBL/GenBank/DDBJ databases">
        <title>Streptomyces sp. NEAU-C151, a novel actinomycete isolated from soil.</title>
        <authorList>
            <person name="Han L."/>
            <person name="Jiang H."/>
        </authorList>
    </citation>
    <scope>NUCLEOTIDE SEQUENCE [LARGE SCALE GENOMIC DNA]</scope>
    <source>
        <strain evidence="1 2">NEAU-C151</strain>
    </source>
</reference>
<name>A0A5R9FZ63_9ACTN</name>
<evidence type="ECO:0000313" key="2">
    <source>
        <dbReference type="Proteomes" id="UP000305906"/>
    </source>
</evidence>
<gene>
    <name evidence="1" type="ORF">FE633_04605</name>
</gene>
<proteinExistence type="predicted"/>
<keyword evidence="2" id="KW-1185">Reference proteome</keyword>
<dbReference type="Proteomes" id="UP000305906">
    <property type="component" value="Unassembled WGS sequence"/>
</dbReference>